<evidence type="ECO:0000256" key="1">
    <source>
        <dbReference type="SAM" id="SignalP"/>
    </source>
</evidence>
<dbReference type="RefSeq" id="WP_143098067.1">
    <property type="nucleotide sequence ID" value="NZ_CP041743.1"/>
</dbReference>
<keyword evidence="3" id="KW-1185">Reference proteome</keyword>
<evidence type="ECO:0000313" key="2">
    <source>
        <dbReference type="EMBL" id="SFI77503.1"/>
    </source>
</evidence>
<feature type="signal peptide" evidence="1">
    <location>
        <begin position="1"/>
        <end position="28"/>
    </location>
</feature>
<organism evidence="2 3">
    <name type="scientific">Paraburkholderia megapolitana</name>
    <dbReference type="NCBI Taxonomy" id="420953"/>
    <lineage>
        <taxon>Bacteria</taxon>
        <taxon>Pseudomonadati</taxon>
        <taxon>Pseudomonadota</taxon>
        <taxon>Betaproteobacteria</taxon>
        <taxon>Burkholderiales</taxon>
        <taxon>Burkholderiaceae</taxon>
        <taxon>Paraburkholderia</taxon>
    </lineage>
</organism>
<dbReference type="STRING" id="420953.SAMN05192543_104172"/>
<evidence type="ECO:0000313" key="3">
    <source>
        <dbReference type="Proteomes" id="UP000199548"/>
    </source>
</evidence>
<proteinExistence type="predicted"/>
<dbReference type="EMBL" id="FOQU01000004">
    <property type="protein sequence ID" value="SFI77503.1"/>
    <property type="molecule type" value="Genomic_DNA"/>
</dbReference>
<name>A0A1I3KYF1_9BURK</name>
<protein>
    <submittedName>
        <fullName evidence="2">Uncharacterized protein</fullName>
    </submittedName>
</protein>
<gene>
    <name evidence="2" type="ORF">SAMN05192543_104172</name>
</gene>
<keyword evidence="1" id="KW-0732">Signal</keyword>
<accession>A0A1I3KYF1</accession>
<reference evidence="2 3" key="1">
    <citation type="submission" date="2016-10" db="EMBL/GenBank/DDBJ databases">
        <authorList>
            <person name="de Groot N.N."/>
        </authorList>
    </citation>
    <scope>NUCLEOTIDE SEQUENCE [LARGE SCALE GENOMIC DNA]</scope>
    <source>
        <strain evidence="2 3">LMG 23650</strain>
    </source>
</reference>
<dbReference type="AlphaFoldDB" id="A0A1I3KYF1"/>
<dbReference type="OrthoDB" id="8653499at2"/>
<dbReference type="Proteomes" id="UP000199548">
    <property type="component" value="Unassembled WGS sequence"/>
</dbReference>
<feature type="chain" id="PRO_5011583802" evidence="1">
    <location>
        <begin position="29"/>
        <end position="290"/>
    </location>
</feature>
<sequence length="290" mass="31381">MRENTRSAIFCVFGLVAAPLLDVTTAHAGDNENEAHAIPFLQVAASAAPDREWQQKVCQLASAACSPAGDQNNENPAPALYRAKGDEPGNYYAILPGPQLLKVSFTSTAGWSVLQQWNFSDYTPANRVEGDGEVPPLEIYPALYPLGSGRSAVAVLAGWHEMYSGGDGSWENADFVELGQNGQHASVPRVSKLPFSCSKSIRACFSDSDYKHSVHCTEDFDGSLRLKFVQGASAGKLDWIATWKESRWPGMKPQTQTQYTSVSVTLPANQNPVAAGESLQKKVPFCEPVN</sequence>